<accession>A0A0B6YLS9</accession>
<sequence length="148" mass="16824">LDPGLWSDERQVAREIIYRLTDCIDCMSELLEYHHLDQHSVPSADTKLENVGTHRVLYMGLSSMLTRFLLMVPVDILNSVTTERLKSSIRNIVFDEPLALVDPQCRVIMLAVAQKVGLSVPVDFHQAVDVCQSLRKTCTFCLRCTDEM</sequence>
<gene>
    <name evidence="1" type="primary">ORF28400</name>
</gene>
<reference evidence="1" key="1">
    <citation type="submission" date="2014-12" db="EMBL/GenBank/DDBJ databases">
        <title>Insight into the proteome of Arion vulgaris.</title>
        <authorList>
            <person name="Aradska J."/>
            <person name="Bulat T."/>
            <person name="Smidak R."/>
            <person name="Sarate P."/>
            <person name="Gangsoo J."/>
            <person name="Sialana F."/>
            <person name="Bilban M."/>
            <person name="Lubec G."/>
        </authorList>
    </citation>
    <scope>NUCLEOTIDE SEQUENCE</scope>
    <source>
        <tissue evidence="1">Skin</tissue>
    </source>
</reference>
<proteinExistence type="predicted"/>
<feature type="non-terminal residue" evidence="1">
    <location>
        <position position="148"/>
    </location>
</feature>
<dbReference type="EMBL" id="HACG01009876">
    <property type="protein sequence ID" value="CEK56741.1"/>
    <property type="molecule type" value="Transcribed_RNA"/>
</dbReference>
<dbReference type="AlphaFoldDB" id="A0A0B6YLS9"/>
<protein>
    <submittedName>
        <fullName evidence="1">Uncharacterized protein</fullName>
    </submittedName>
</protein>
<organism evidence="1">
    <name type="scientific">Arion vulgaris</name>
    <dbReference type="NCBI Taxonomy" id="1028688"/>
    <lineage>
        <taxon>Eukaryota</taxon>
        <taxon>Metazoa</taxon>
        <taxon>Spiralia</taxon>
        <taxon>Lophotrochozoa</taxon>
        <taxon>Mollusca</taxon>
        <taxon>Gastropoda</taxon>
        <taxon>Heterobranchia</taxon>
        <taxon>Euthyneura</taxon>
        <taxon>Panpulmonata</taxon>
        <taxon>Eupulmonata</taxon>
        <taxon>Stylommatophora</taxon>
        <taxon>Helicina</taxon>
        <taxon>Arionoidea</taxon>
        <taxon>Arionidae</taxon>
        <taxon>Arion</taxon>
    </lineage>
</organism>
<evidence type="ECO:0000313" key="1">
    <source>
        <dbReference type="EMBL" id="CEK56741.1"/>
    </source>
</evidence>
<feature type="non-terminal residue" evidence="1">
    <location>
        <position position="1"/>
    </location>
</feature>
<name>A0A0B6YLS9_9EUPU</name>